<reference evidence="1 2" key="1">
    <citation type="journal article" date="2012" name="Nat. Biotechnol.">
        <title>Draft genome sequence of pigeonpea (Cajanus cajan), an orphan legume crop of resource-poor farmers.</title>
        <authorList>
            <person name="Varshney R.K."/>
            <person name="Chen W."/>
            <person name="Li Y."/>
            <person name="Bharti A.K."/>
            <person name="Saxena R.K."/>
            <person name="Schlueter J.A."/>
            <person name="Donoghue M.T."/>
            <person name="Azam S."/>
            <person name="Fan G."/>
            <person name="Whaley A.M."/>
            <person name="Farmer A.D."/>
            <person name="Sheridan J."/>
            <person name="Iwata A."/>
            <person name="Tuteja R."/>
            <person name="Penmetsa R.V."/>
            <person name="Wu W."/>
            <person name="Upadhyaya H.D."/>
            <person name="Yang S.P."/>
            <person name="Shah T."/>
            <person name="Saxena K.B."/>
            <person name="Michael T."/>
            <person name="McCombie W.R."/>
            <person name="Yang B."/>
            <person name="Zhang G."/>
            <person name="Yang H."/>
            <person name="Wang J."/>
            <person name="Spillane C."/>
            <person name="Cook D.R."/>
            <person name="May G.D."/>
            <person name="Xu X."/>
            <person name="Jackson S.A."/>
        </authorList>
    </citation>
    <scope>NUCLEOTIDE SEQUENCE [LARGE SCALE GENOMIC DNA]</scope>
    <source>
        <strain evidence="2">cv. Asha</strain>
    </source>
</reference>
<proteinExistence type="predicted"/>
<evidence type="ECO:0000313" key="2">
    <source>
        <dbReference type="Proteomes" id="UP000075243"/>
    </source>
</evidence>
<protein>
    <submittedName>
        <fullName evidence="1">Uncharacterized protein</fullName>
    </submittedName>
</protein>
<dbReference type="Gramene" id="C.cajan_23252.t">
    <property type="protein sequence ID" value="C.cajan_23252.t.cds1"/>
    <property type="gene ID" value="C.cajan_23252"/>
</dbReference>
<evidence type="ECO:0000313" key="1">
    <source>
        <dbReference type="EMBL" id="KYP67588.1"/>
    </source>
</evidence>
<sequence>MRPLLLRMPFSWFRAGCRMLKSTHAMAGIMGSSSASPRLSSPSAMAAICWAAKAPSQLPRAEKTAPAIAVEVDSFGSGRVVGFDGMSLGLGLGLGSLVLRHFALIVAMADIVAAIDDGERGFQ</sequence>
<dbReference type="AlphaFoldDB" id="A0A151TKL7"/>
<gene>
    <name evidence="1" type="ORF">KK1_023933</name>
</gene>
<dbReference type="Proteomes" id="UP000075243">
    <property type="component" value="Chromosome 5"/>
</dbReference>
<name>A0A151TKL7_CAJCA</name>
<accession>A0A151TKL7</accession>
<dbReference type="EMBL" id="CM003607">
    <property type="protein sequence ID" value="KYP67588.1"/>
    <property type="molecule type" value="Genomic_DNA"/>
</dbReference>
<organism evidence="1 2">
    <name type="scientific">Cajanus cajan</name>
    <name type="common">Pigeon pea</name>
    <name type="synonym">Cajanus indicus</name>
    <dbReference type="NCBI Taxonomy" id="3821"/>
    <lineage>
        <taxon>Eukaryota</taxon>
        <taxon>Viridiplantae</taxon>
        <taxon>Streptophyta</taxon>
        <taxon>Embryophyta</taxon>
        <taxon>Tracheophyta</taxon>
        <taxon>Spermatophyta</taxon>
        <taxon>Magnoliopsida</taxon>
        <taxon>eudicotyledons</taxon>
        <taxon>Gunneridae</taxon>
        <taxon>Pentapetalae</taxon>
        <taxon>rosids</taxon>
        <taxon>fabids</taxon>
        <taxon>Fabales</taxon>
        <taxon>Fabaceae</taxon>
        <taxon>Papilionoideae</taxon>
        <taxon>50 kb inversion clade</taxon>
        <taxon>NPAAA clade</taxon>
        <taxon>indigoferoid/millettioid clade</taxon>
        <taxon>Phaseoleae</taxon>
        <taxon>Cajanus</taxon>
    </lineage>
</organism>
<keyword evidence="2" id="KW-1185">Reference proteome</keyword>